<dbReference type="AlphaFoldDB" id="E2SFN7"/>
<accession>E2SFN7</accession>
<dbReference type="SUPFAM" id="SSF50475">
    <property type="entry name" value="FMN-binding split barrel"/>
    <property type="match status" value="1"/>
</dbReference>
<dbReference type="Pfam" id="PF01243">
    <property type="entry name" value="PNPOx_N"/>
    <property type="match status" value="1"/>
</dbReference>
<dbReference type="RefSeq" id="WP_007079053.1">
    <property type="nucleotide sequence ID" value="NZ_CM001024.1"/>
</dbReference>
<dbReference type="InterPro" id="IPR012349">
    <property type="entry name" value="Split_barrel_FMN-bd"/>
</dbReference>
<dbReference type="eggNOG" id="COG3576">
    <property type="taxonomic scope" value="Bacteria"/>
</dbReference>
<dbReference type="EMBL" id="ACLF03000013">
    <property type="protein sequence ID" value="EFQ82004.1"/>
    <property type="molecule type" value="Genomic_DNA"/>
</dbReference>
<evidence type="ECO:0000313" key="3">
    <source>
        <dbReference type="Proteomes" id="UP000003111"/>
    </source>
</evidence>
<proteinExistence type="predicted"/>
<evidence type="ECO:0000313" key="2">
    <source>
        <dbReference type="EMBL" id="EFQ82004.1"/>
    </source>
</evidence>
<dbReference type="PANTHER" id="PTHR42815:SF2">
    <property type="entry name" value="FAD-BINDING, PUTATIVE (AFU_ORTHOLOGUE AFUA_6G07600)-RELATED"/>
    <property type="match status" value="1"/>
</dbReference>
<dbReference type="HOGENOM" id="CLU_070801_0_0_11"/>
<reference evidence="2" key="1">
    <citation type="submission" date="2010-08" db="EMBL/GenBank/DDBJ databases">
        <authorList>
            <person name="Muzny D."/>
            <person name="Qin X."/>
            <person name="Buhay C."/>
            <person name="Dugan-Rocha S."/>
            <person name="Ding Y."/>
            <person name="Chen G."/>
            <person name="Hawes A."/>
            <person name="Holder M."/>
            <person name="Jhangiani S."/>
            <person name="Johnson A."/>
            <person name="Khan Z."/>
            <person name="Li Z."/>
            <person name="Liu W."/>
            <person name="Liu X."/>
            <person name="Perez L."/>
            <person name="Shen H."/>
            <person name="Wang Q."/>
            <person name="Watt J."/>
            <person name="Xi L."/>
            <person name="Xin Y."/>
            <person name="Zhou J."/>
            <person name="Deng J."/>
            <person name="Jiang H."/>
            <person name="Liu Y."/>
            <person name="Qu J."/>
            <person name="Song X.-Z."/>
            <person name="Zhang L."/>
            <person name="Villasana D."/>
            <person name="Johnson A."/>
            <person name="Liu J."/>
            <person name="Liyanage D."/>
            <person name="Lorensuhewa L."/>
            <person name="Robinson T."/>
            <person name="Song A."/>
            <person name="Song B.-B."/>
            <person name="Dinh H."/>
            <person name="Thornton R."/>
            <person name="Coyle M."/>
            <person name="Francisco L."/>
            <person name="Jackson L."/>
            <person name="Javaid M."/>
            <person name="Korchina V."/>
            <person name="Kovar C."/>
            <person name="Mata R."/>
            <person name="Mathew T."/>
            <person name="Ngo R."/>
            <person name="Nguyen L."/>
            <person name="Nguyen N."/>
            <person name="Okwuonu G."/>
            <person name="Ongeri F."/>
            <person name="Pham C."/>
            <person name="Simmons D."/>
            <person name="Wilczek-Boney K."/>
            <person name="Hale W."/>
            <person name="Jakkamsetti A."/>
            <person name="Pham P."/>
            <person name="Ruth R."/>
            <person name="San Lucas F."/>
            <person name="Warren J."/>
            <person name="Zhang J."/>
            <person name="Zhao Z."/>
            <person name="Zhou C."/>
            <person name="Zhu D."/>
            <person name="Lee S."/>
            <person name="Bess C."/>
            <person name="Blankenburg K."/>
            <person name="Forbes L."/>
            <person name="Fu Q."/>
            <person name="Gubbala S."/>
            <person name="Hirani K."/>
            <person name="Jayaseelan J.C."/>
            <person name="Lara F."/>
            <person name="Munidasa M."/>
            <person name="Palculict T."/>
            <person name="Patil S."/>
            <person name="Pu L.-L."/>
            <person name="Saada N."/>
            <person name="Tang L."/>
            <person name="Weissenberger G."/>
            <person name="Zhu Y."/>
            <person name="Hemphill L."/>
            <person name="Shang Y."/>
            <person name="Youmans B."/>
            <person name="Ayvaz T."/>
            <person name="Ross M."/>
            <person name="Santibanez J."/>
            <person name="Aqrawi P."/>
            <person name="Gross S."/>
            <person name="Joshi V."/>
            <person name="Fowler G."/>
            <person name="Nazareth L."/>
            <person name="Reid J."/>
            <person name="Worley K."/>
            <person name="Petrosino J."/>
            <person name="Highlander S."/>
            <person name="Gibbs R."/>
        </authorList>
    </citation>
    <scope>NUCLEOTIDE SEQUENCE [LARGE SCALE GENOMIC DNA]</scope>
    <source>
        <strain evidence="2">DSM 15272</strain>
    </source>
</reference>
<dbReference type="Proteomes" id="UP000003111">
    <property type="component" value="Unassembled WGS sequence"/>
</dbReference>
<name>E2SFN7_9ACTN</name>
<protein>
    <submittedName>
        <fullName evidence="2">PPOX class probable FMN-dependent enzyme, DR_2398 family</fullName>
        <ecNumber evidence="2">1.-.-.-</ecNumber>
    </submittedName>
</protein>
<dbReference type="STRING" id="585531.HMPREF0063_12846"/>
<dbReference type="GO" id="GO:0016491">
    <property type="term" value="F:oxidoreductase activity"/>
    <property type="evidence" value="ECO:0007669"/>
    <property type="project" value="UniProtKB-KW"/>
</dbReference>
<comment type="caution">
    <text evidence="2">The sequence shown here is derived from an EMBL/GenBank/DDBJ whole genome shotgun (WGS) entry which is preliminary data.</text>
</comment>
<evidence type="ECO:0000259" key="1">
    <source>
        <dbReference type="Pfam" id="PF01243"/>
    </source>
</evidence>
<keyword evidence="3" id="KW-1185">Reference proteome</keyword>
<feature type="domain" description="Pyridoxamine 5'-phosphate oxidase N-terminal" evidence="1">
    <location>
        <begin position="153"/>
        <end position="262"/>
    </location>
</feature>
<organism evidence="2 3">
    <name type="scientific">Aeromicrobium marinum DSM 15272</name>
    <dbReference type="NCBI Taxonomy" id="585531"/>
    <lineage>
        <taxon>Bacteria</taxon>
        <taxon>Bacillati</taxon>
        <taxon>Actinomycetota</taxon>
        <taxon>Actinomycetes</taxon>
        <taxon>Propionibacteriales</taxon>
        <taxon>Nocardioidaceae</taxon>
        <taxon>Aeromicrobium</taxon>
    </lineage>
</organism>
<sequence length="341" mass="35871">MKHEICDVDALEGTVGGQPLAALMKSIAALDAHCSAVLGYSTAAVMMHRDREGVIHAGVMGGAAGFARPDGGDHLVFDAGTAQPEAGSAAALLFLVPGWRESLRVNGRIDDTGLVVEEAFVHCGKAMIRSHLWSPPVAATENGEHVAGESDRIDDAQRAFLSSAPFAVVGSCDGAGGADASPKGDPAGFLRVLDDHTVAVPDRPGNRRTDTFHNLLDRPAVTVLAMSPGDDRVLELRGQARMTTDPQLLTSMAVKDQVPKLALVVDVEHCSLRVSDAVQRAALWDDTTHLPDGVLPRAAKIWADHVKSSDRSGLAATAVRTGVSEAAVRAGIAVDYRKNLY</sequence>
<keyword evidence="2" id="KW-0560">Oxidoreductase</keyword>
<gene>
    <name evidence="2" type="ORF">HMPREF0063_12846</name>
</gene>
<dbReference type="Gene3D" id="2.30.110.10">
    <property type="entry name" value="Electron Transport, Fmn-binding Protein, Chain A"/>
    <property type="match status" value="1"/>
</dbReference>
<dbReference type="EC" id="1.-.-.-" evidence="2"/>
<dbReference type="PANTHER" id="PTHR42815">
    <property type="entry name" value="FAD-BINDING, PUTATIVE (AFU_ORTHOLOGUE AFUA_6G07600)-RELATED"/>
    <property type="match status" value="1"/>
</dbReference>
<dbReference type="InterPro" id="IPR011576">
    <property type="entry name" value="Pyridox_Oxase_N"/>
</dbReference>
<dbReference type="OrthoDB" id="9786134at2"/>